<dbReference type="RefSeq" id="WP_397094361.1">
    <property type="nucleotide sequence ID" value="NZ_JBIRYO010000021.1"/>
</dbReference>
<name>A0ABW7X7N8_9NOCA</name>
<evidence type="ECO:0000313" key="5">
    <source>
        <dbReference type="EMBL" id="MFI2477030.1"/>
    </source>
</evidence>
<reference evidence="5 6" key="1">
    <citation type="submission" date="2024-10" db="EMBL/GenBank/DDBJ databases">
        <title>The Natural Products Discovery Center: Release of the First 8490 Sequenced Strains for Exploring Actinobacteria Biosynthetic Diversity.</title>
        <authorList>
            <person name="Kalkreuter E."/>
            <person name="Kautsar S.A."/>
            <person name="Yang D."/>
            <person name="Bader C.D."/>
            <person name="Teijaro C.N."/>
            <person name="Fluegel L."/>
            <person name="Davis C.M."/>
            <person name="Simpson J.R."/>
            <person name="Lauterbach L."/>
            <person name="Steele A.D."/>
            <person name="Gui C."/>
            <person name="Meng S."/>
            <person name="Li G."/>
            <person name="Viehrig K."/>
            <person name="Ye F."/>
            <person name="Su P."/>
            <person name="Kiefer A.F."/>
            <person name="Nichols A."/>
            <person name="Cepeda A.J."/>
            <person name="Yan W."/>
            <person name="Fan B."/>
            <person name="Jiang Y."/>
            <person name="Adhikari A."/>
            <person name="Zheng C.-J."/>
            <person name="Schuster L."/>
            <person name="Cowan T.M."/>
            <person name="Smanski M.J."/>
            <person name="Chevrette M.G."/>
            <person name="De Carvalho L.P.S."/>
            <person name="Shen B."/>
        </authorList>
    </citation>
    <scope>NUCLEOTIDE SEQUENCE [LARGE SCALE GENOMIC DNA]</scope>
    <source>
        <strain evidence="5 6">NPDC019275</strain>
    </source>
</reference>
<dbReference type="InterPro" id="IPR013094">
    <property type="entry name" value="AB_hydrolase_3"/>
</dbReference>
<dbReference type="Pfam" id="PF07859">
    <property type="entry name" value="Abhydrolase_3"/>
    <property type="match status" value="1"/>
</dbReference>
<organism evidence="5 6">
    <name type="scientific">Nocardia xishanensis</name>
    <dbReference type="NCBI Taxonomy" id="238964"/>
    <lineage>
        <taxon>Bacteria</taxon>
        <taxon>Bacillati</taxon>
        <taxon>Actinomycetota</taxon>
        <taxon>Actinomycetes</taxon>
        <taxon>Mycobacteriales</taxon>
        <taxon>Nocardiaceae</taxon>
        <taxon>Nocardia</taxon>
    </lineage>
</organism>
<dbReference type="InterPro" id="IPR033140">
    <property type="entry name" value="Lipase_GDXG_put_SER_AS"/>
</dbReference>
<gene>
    <name evidence="5" type="ORF">ACH49W_26915</name>
</gene>
<evidence type="ECO:0000259" key="4">
    <source>
        <dbReference type="Pfam" id="PF07859"/>
    </source>
</evidence>
<dbReference type="InterPro" id="IPR029058">
    <property type="entry name" value="AB_hydrolase_fold"/>
</dbReference>
<feature type="domain" description="Alpha/beta hydrolase fold-3" evidence="4">
    <location>
        <begin position="103"/>
        <end position="309"/>
    </location>
</feature>
<dbReference type="Gene3D" id="3.40.50.1820">
    <property type="entry name" value="alpha/beta hydrolase"/>
    <property type="match status" value="1"/>
</dbReference>
<evidence type="ECO:0000256" key="2">
    <source>
        <dbReference type="ARBA" id="ARBA00022801"/>
    </source>
</evidence>
<evidence type="ECO:0000256" key="1">
    <source>
        <dbReference type="ARBA" id="ARBA00010515"/>
    </source>
</evidence>
<keyword evidence="2 5" id="KW-0378">Hydrolase</keyword>
<dbReference type="EMBL" id="JBIRYO010000021">
    <property type="protein sequence ID" value="MFI2477030.1"/>
    <property type="molecule type" value="Genomic_DNA"/>
</dbReference>
<proteinExistence type="inferred from homology"/>
<dbReference type="Proteomes" id="UP001611415">
    <property type="component" value="Unassembled WGS sequence"/>
</dbReference>
<keyword evidence="6" id="KW-1185">Reference proteome</keyword>
<comment type="caution">
    <text evidence="5">The sequence shown here is derived from an EMBL/GenBank/DDBJ whole genome shotgun (WGS) entry which is preliminary data.</text>
</comment>
<dbReference type="GO" id="GO:0016787">
    <property type="term" value="F:hydrolase activity"/>
    <property type="evidence" value="ECO:0007669"/>
    <property type="project" value="UniProtKB-KW"/>
</dbReference>
<sequence length="335" mass="36257">MSFRKKQEVGDPEGGSMGLSVTAMLDMLDDDERSFAQALLRQAPAPPYSQYGVAGMRSLFDTVAAAPPMRPVHGVEERTIDSPAGPLRVRCYRPSASLDLPVVLYMHGGGFVVGTLNGVDDLCRSLCIEAECVVISVEYRRAPEHAFPAAADDCLWTYEWVQREAVSLGVDPSRIALAGDSAGGNLALSICTALAEAHRPMPRSLVLAYPSTSNVHAGPSWDAFEHAPVLCKADALWFWSNYTVNSGADRDPRAVPILSNTLHALPPTLLVAAEVDILRSDYEEFAAVALRAGAEIEVRQYHGVLHGFFTEVATIEKARRAAADAAHHLRTHFGH</sequence>
<dbReference type="PROSITE" id="PS01174">
    <property type="entry name" value="LIPASE_GDXG_SER"/>
    <property type="match status" value="1"/>
</dbReference>
<dbReference type="PANTHER" id="PTHR48081">
    <property type="entry name" value="AB HYDROLASE SUPERFAMILY PROTEIN C4A8.06C"/>
    <property type="match status" value="1"/>
</dbReference>
<protein>
    <submittedName>
        <fullName evidence="5">Alpha/beta hydrolase</fullName>
    </submittedName>
</protein>
<accession>A0ABW7X7N8</accession>
<dbReference type="InterPro" id="IPR050300">
    <property type="entry name" value="GDXG_lipolytic_enzyme"/>
</dbReference>
<dbReference type="SUPFAM" id="SSF53474">
    <property type="entry name" value="alpha/beta-Hydrolases"/>
    <property type="match status" value="1"/>
</dbReference>
<feature type="active site" evidence="3">
    <location>
        <position position="181"/>
    </location>
</feature>
<evidence type="ECO:0000256" key="3">
    <source>
        <dbReference type="PROSITE-ProRule" id="PRU10038"/>
    </source>
</evidence>
<evidence type="ECO:0000313" key="6">
    <source>
        <dbReference type="Proteomes" id="UP001611415"/>
    </source>
</evidence>
<comment type="similarity">
    <text evidence="1">Belongs to the 'GDXG' lipolytic enzyme family.</text>
</comment>
<dbReference type="PANTHER" id="PTHR48081:SF8">
    <property type="entry name" value="ALPHA_BETA HYDROLASE FOLD-3 DOMAIN-CONTAINING PROTEIN-RELATED"/>
    <property type="match status" value="1"/>
</dbReference>